<evidence type="ECO:0000256" key="2">
    <source>
        <dbReference type="ARBA" id="ARBA00022475"/>
    </source>
</evidence>
<comment type="subcellular location">
    <subcellularLocation>
        <location evidence="1">Cell membrane</location>
        <topology evidence="1">Multi-pass membrane protein</topology>
    </subcellularLocation>
</comment>
<comment type="caution">
    <text evidence="10">The sequence shown here is derived from an EMBL/GenBank/DDBJ whole genome shotgun (WGS) entry which is preliminary data.</text>
</comment>
<dbReference type="RefSeq" id="WP_038025794.1">
    <property type="nucleotide sequence ID" value="NZ_JPVU01000094.1"/>
</dbReference>
<evidence type="ECO:0000313" key="11">
    <source>
        <dbReference type="Proteomes" id="UP000029380"/>
    </source>
</evidence>
<evidence type="ECO:0000256" key="1">
    <source>
        <dbReference type="ARBA" id="ARBA00004651"/>
    </source>
</evidence>
<dbReference type="GO" id="GO:0015744">
    <property type="term" value="P:succinate transport"/>
    <property type="evidence" value="ECO:0007669"/>
    <property type="project" value="TreeGrafter"/>
</dbReference>
<dbReference type="PATRIC" id="fig|1302649.3.peg.885"/>
<dbReference type="InterPro" id="IPR050539">
    <property type="entry name" value="ThrE_Dicarb/AminoAcid_Exp"/>
</dbReference>
<dbReference type="AlphaFoldDB" id="A0A091C3V9"/>
<feature type="transmembrane region" description="Helical" evidence="8">
    <location>
        <begin position="52"/>
        <end position="70"/>
    </location>
</feature>
<dbReference type="InterPro" id="IPR024528">
    <property type="entry name" value="ThrE_2"/>
</dbReference>
<evidence type="ECO:0000256" key="7">
    <source>
        <dbReference type="ARBA" id="ARBA00034125"/>
    </source>
</evidence>
<keyword evidence="4 8" id="KW-0812">Transmembrane</keyword>
<feature type="transmembrane region" description="Helical" evidence="8">
    <location>
        <begin position="114"/>
        <end position="134"/>
    </location>
</feature>
<dbReference type="Proteomes" id="UP000029380">
    <property type="component" value="Unassembled WGS sequence"/>
</dbReference>
<protein>
    <submittedName>
        <fullName evidence="10">Membrane protein</fullName>
    </submittedName>
</protein>
<feature type="domain" description="Threonine/Serine exporter ThrE" evidence="9">
    <location>
        <begin position="6"/>
        <end position="133"/>
    </location>
</feature>
<evidence type="ECO:0000256" key="4">
    <source>
        <dbReference type="ARBA" id="ARBA00022692"/>
    </source>
</evidence>
<dbReference type="Pfam" id="PF12821">
    <property type="entry name" value="ThrE_2"/>
    <property type="match status" value="1"/>
</dbReference>
<keyword evidence="5 8" id="KW-1133">Transmembrane helix</keyword>
<accession>A0A091C3V9</accession>
<evidence type="ECO:0000256" key="5">
    <source>
        <dbReference type="ARBA" id="ARBA00022989"/>
    </source>
</evidence>
<keyword evidence="6 8" id="KW-0472">Membrane</keyword>
<proteinExistence type="inferred from homology"/>
<organism evidence="10 11">
    <name type="scientific">Tetragenococcus muriaticus PMC-11-5</name>
    <dbReference type="NCBI Taxonomy" id="1302649"/>
    <lineage>
        <taxon>Bacteria</taxon>
        <taxon>Bacillati</taxon>
        <taxon>Bacillota</taxon>
        <taxon>Bacilli</taxon>
        <taxon>Lactobacillales</taxon>
        <taxon>Enterococcaceae</taxon>
        <taxon>Tetragenococcus</taxon>
    </lineage>
</organism>
<evidence type="ECO:0000256" key="3">
    <source>
        <dbReference type="ARBA" id="ARBA00022519"/>
    </source>
</evidence>
<keyword evidence="3" id="KW-0997">Cell inner membrane</keyword>
<evidence type="ECO:0000256" key="6">
    <source>
        <dbReference type="ARBA" id="ARBA00023136"/>
    </source>
</evidence>
<dbReference type="EMBL" id="JPVU01000094">
    <property type="protein sequence ID" value="KFN92511.1"/>
    <property type="molecule type" value="Genomic_DNA"/>
</dbReference>
<comment type="similarity">
    <text evidence="7">Belongs to the ThrE exporter (TC 2.A.79) family.</text>
</comment>
<evidence type="ECO:0000259" key="9">
    <source>
        <dbReference type="Pfam" id="PF12821"/>
    </source>
</evidence>
<evidence type="ECO:0000256" key="8">
    <source>
        <dbReference type="SAM" id="Phobius"/>
    </source>
</evidence>
<dbReference type="GO" id="GO:0005886">
    <property type="term" value="C:plasma membrane"/>
    <property type="evidence" value="ECO:0007669"/>
    <property type="project" value="UniProtKB-SubCell"/>
</dbReference>
<dbReference type="PANTHER" id="PTHR34390">
    <property type="entry name" value="UPF0442 PROTEIN YJJB-RELATED"/>
    <property type="match status" value="1"/>
</dbReference>
<dbReference type="PANTHER" id="PTHR34390:SF1">
    <property type="entry name" value="SUCCINATE TRANSPORTER SUBUNIT YJJB-RELATED"/>
    <property type="match status" value="1"/>
</dbReference>
<gene>
    <name evidence="10" type="ORF">TMUPMC115_0881</name>
</gene>
<reference evidence="10 11" key="1">
    <citation type="submission" date="2014-08" db="EMBL/GenBank/DDBJ databases">
        <title>Genome sequence of Tetragenococcus muriaticus.</title>
        <authorList>
            <person name="Chuea-nongthon C."/>
            <person name="Rodtong S."/>
            <person name="Yongsawatdigul J."/>
            <person name="Steele J.L."/>
            <person name="Liu X.-y."/>
            <person name="Speers J."/>
            <person name="Glasner J.D."/>
            <person name="Neeno-Eckwall E.C."/>
        </authorList>
    </citation>
    <scope>NUCLEOTIDE SEQUENCE [LARGE SCALE GENOMIC DNA]</scope>
    <source>
        <strain evidence="10 11">PMC-11-5</strain>
    </source>
</reference>
<sequence length="150" mass="16482">MTFFLQFSLSFFSSAAFGIIANIPRRALLTSGFTGAIGWMIYFYLDQIFHSIASANFVAAFMIGCLSIFFSKKQKMPMIIFYIPGLIPLVPGGPSYEAVRAFALGDPNIGFQKLMVVSTTAISIVGGLLVTSFVEQLINKWLLSKRISNS</sequence>
<feature type="transmembrane region" description="Helical" evidence="8">
    <location>
        <begin position="76"/>
        <end position="93"/>
    </location>
</feature>
<keyword evidence="2" id="KW-1003">Cell membrane</keyword>
<dbReference type="OrthoDB" id="9810047at2"/>
<name>A0A091C3V9_9ENTE</name>
<evidence type="ECO:0000313" key="10">
    <source>
        <dbReference type="EMBL" id="KFN92511.1"/>
    </source>
</evidence>